<organism evidence="1 2">
    <name type="scientific">Croceibacterium atlanticum</name>
    <dbReference type="NCBI Taxonomy" id="1267766"/>
    <lineage>
        <taxon>Bacteria</taxon>
        <taxon>Pseudomonadati</taxon>
        <taxon>Pseudomonadota</taxon>
        <taxon>Alphaproteobacteria</taxon>
        <taxon>Sphingomonadales</taxon>
        <taxon>Erythrobacteraceae</taxon>
        <taxon>Croceibacterium</taxon>
    </lineage>
</organism>
<dbReference type="OrthoDB" id="5702018at2"/>
<dbReference type="EMBL" id="CP011452">
    <property type="protein sequence ID" value="AKH41622.1"/>
    <property type="molecule type" value="Genomic_DNA"/>
</dbReference>
<protein>
    <submittedName>
        <fullName evidence="1">Uncharacterized protein</fullName>
    </submittedName>
</protein>
<name>A0A0F7KR09_9SPHN</name>
<dbReference type="Proteomes" id="UP000034392">
    <property type="component" value="Chromosome"/>
</dbReference>
<accession>A0A0F7KR09</accession>
<evidence type="ECO:0000313" key="2">
    <source>
        <dbReference type="Proteomes" id="UP000034392"/>
    </source>
</evidence>
<reference evidence="1" key="1">
    <citation type="submission" date="2015-05" db="EMBL/GenBank/DDBJ databases">
        <title>The complete genome of Altererythrobacter atlanticus strain 26DY36.</title>
        <authorList>
            <person name="Wu Y.-H."/>
            <person name="Cheng H."/>
            <person name="Wu X.-W."/>
        </authorList>
    </citation>
    <scope>NUCLEOTIDE SEQUENCE [LARGE SCALE GENOMIC DNA]</scope>
    <source>
        <strain evidence="1">26DY36</strain>
    </source>
</reference>
<dbReference type="RefSeq" id="WP_046902621.1">
    <property type="nucleotide sequence ID" value="NZ_CP011452.2"/>
</dbReference>
<dbReference type="KEGG" id="aay:WYH_00564"/>
<dbReference type="InterPro" id="IPR009597">
    <property type="entry name" value="DUF1206"/>
</dbReference>
<evidence type="ECO:0000313" key="1">
    <source>
        <dbReference type="EMBL" id="AKH41622.1"/>
    </source>
</evidence>
<dbReference type="PATRIC" id="fig|1267766.3.peg.570"/>
<proteinExistence type="predicted"/>
<sequence>MLQASDKIRWLVRLGYLSRAVLYGMIGVLALNSSDQVRDGAKGVFRAIEDFPAGTALLWIVTIGMVGYALFRFASPLFDIEHEGSDKKGIAIRIGHAGSAIGHLVLAYTAFQLATGSGSGGNAAQEAAAGVLSFQLGSFVLGLLGAAFLLTAIFQAKKGVSGEFMNRVSSAAPSATRWIGGLGYAARAVVFAVIGWSLIQSAWFSTSSEVVSLGGAIASLSDDGIWFDLVAVGLVLFGIFSLFLARYRIVPDLGPDGRVPSFRL</sequence>
<dbReference type="STRING" id="1267766.WYH_00564"/>
<gene>
    <name evidence="1" type="ORF">WYH_00564</name>
</gene>
<dbReference type="Pfam" id="PF06724">
    <property type="entry name" value="DUF1206"/>
    <property type="match status" value="3"/>
</dbReference>
<keyword evidence="2" id="KW-1185">Reference proteome</keyword>
<dbReference type="AlphaFoldDB" id="A0A0F7KR09"/>